<keyword evidence="1" id="KW-1003">Cell membrane</keyword>
<evidence type="ECO:0000256" key="4">
    <source>
        <dbReference type="ARBA" id="ARBA00023139"/>
    </source>
</evidence>
<dbReference type="PROSITE" id="PS51257">
    <property type="entry name" value="PROKAR_LIPOPROTEIN"/>
    <property type="match status" value="1"/>
</dbReference>
<dbReference type="STRING" id="1451189.CFAL_01825"/>
<keyword evidence="2 7" id="KW-0732">Signal</keyword>
<keyword evidence="3" id="KW-0472">Membrane</keyword>
<evidence type="ECO:0000313" key="8">
    <source>
        <dbReference type="EMBL" id="RIX33579.1"/>
    </source>
</evidence>
<evidence type="ECO:0000256" key="2">
    <source>
        <dbReference type="ARBA" id="ARBA00022729"/>
    </source>
</evidence>
<comment type="caution">
    <text evidence="8">The sequence shown here is derived from an EMBL/GenBank/DDBJ whole genome shotgun (WGS) entry which is preliminary data.</text>
</comment>
<keyword evidence="4" id="KW-0564">Palmitate</keyword>
<name>A0A418Q511_9CORY</name>
<feature type="compositionally biased region" description="Polar residues" evidence="6">
    <location>
        <begin position="47"/>
        <end position="65"/>
    </location>
</feature>
<feature type="chain" id="PRO_5038881138" evidence="7">
    <location>
        <begin position="33"/>
        <end position="228"/>
    </location>
</feature>
<feature type="compositionally biased region" description="Basic and acidic residues" evidence="6">
    <location>
        <begin position="79"/>
        <end position="90"/>
    </location>
</feature>
<dbReference type="AlphaFoldDB" id="A0A418Q511"/>
<dbReference type="InterPro" id="IPR025971">
    <property type="entry name" value="LppP/LprE"/>
</dbReference>
<keyword evidence="9" id="KW-1185">Reference proteome</keyword>
<accession>A0A418Q511</accession>
<evidence type="ECO:0000256" key="5">
    <source>
        <dbReference type="ARBA" id="ARBA00023288"/>
    </source>
</evidence>
<dbReference type="OrthoDB" id="3254867at2"/>
<sequence length="228" mass="24515">MKTHLASGGVRRRARLSLAAVMLMLPTFGLVACSQNESDKPIDAGATSVSSAQPSETKAQPTENAASRPRPTVPTTAESSRDSADPDDPRNWPQCSGLTAQQALNKWVGQVPRHQPDWAWDTKWAMLDGYDDCAALSYIVITIEGATGSSPFQIMLFHNGQYLGTATKKAFGFGPTVTRESDSLISVIFHWARPGEGTANRSGESYAQFAWDDQQGKVVMTGDAPPGT</sequence>
<reference evidence="8 9" key="1">
    <citation type="submission" date="2018-09" db="EMBL/GenBank/DDBJ databases">
        <title>Optimization and identification of Corynebacterium falsenii FN1-14 from fish paste.</title>
        <authorList>
            <person name="Daroonpunt R."/>
            <person name="Tanasupawat S."/>
        </authorList>
    </citation>
    <scope>NUCLEOTIDE SEQUENCE [LARGE SCALE GENOMIC DNA]</scope>
    <source>
        <strain evidence="8 9">FN1-14</strain>
    </source>
</reference>
<evidence type="ECO:0000256" key="6">
    <source>
        <dbReference type="SAM" id="MobiDB-lite"/>
    </source>
</evidence>
<gene>
    <name evidence="8" type="ORF">D3M95_10125</name>
</gene>
<dbReference type="EMBL" id="QXJK01000014">
    <property type="protein sequence ID" value="RIX33579.1"/>
    <property type="molecule type" value="Genomic_DNA"/>
</dbReference>
<feature type="region of interest" description="Disordered" evidence="6">
    <location>
        <begin position="39"/>
        <end position="96"/>
    </location>
</feature>
<protein>
    <submittedName>
        <fullName evidence="8">LppP/LprE family lipoprotein</fullName>
    </submittedName>
</protein>
<feature type="signal peptide" evidence="7">
    <location>
        <begin position="1"/>
        <end position="32"/>
    </location>
</feature>
<organism evidence="8 9">
    <name type="scientific">Corynebacterium falsenii</name>
    <dbReference type="NCBI Taxonomy" id="108486"/>
    <lineage>
        <taxon>Bacteria</taxon>
        <taxon>Bacillati</taxon>
        <taxon>Actinomycetota</taxon>
        <taxon>Actinomycetes</taxon>
        <taxon>Mycobacteriales</taxon>
        <taxon>Corynebacteriaceae</taxon>
        <taxon>Corynebacterium</taxon>
    </lineage>
</organism>
<dbReference type="Pfam" id="PF14041">
    <property type="entry name" value="Lipoprotein_21"/>
    <property type="match status" value="1"/>
</dbReference>
<evidence type="ECO:0000256" key="1">
    <source>
        <dbReference type="ARBA" id="ARBA00022475"/>
    </source>
</evidence>
<evidence type="ECO:0000256" key="7">
    <source>
        <dbReference type="SAM" id="SignalP"/>
    </source>
</evidence>
<evidence type="ECO:0000256" key="3">
    <source>
        <dbReference type="ARBA" id="ARBA00023136"/>
    </source>
</evidence>
<evidence type="ECO:0000313" key="9">
    <source>
        <dbReference type="Proteomes" id="UP000285278"/>
    </source>
</evidence>
<proteinExistence type="predicted"/>
<dbReference type="Proteomes" id="UP000285278">
    <property type="component" value="Unassembled WGS sequence"/>
</dbReference>
<keyword evidence="5 8" id="KW-0449">Lipoprotein</keyword>